<keyword evidence="1 2" id="KW-0694">RNA-binding</keyword>
<dbReference type="GeneID" id="20081333"/>
<dbReference type="EMBL" id="KI913957">
    <property type="protein sequence ID" value="ETW05345.1"/>
    <property type="molecule type" value="Genomic_DNA"/>
</dbReference>
<dbReference type="PANTHER" id="PTHR48029">
    <property type="entry name" value="NUCLEOLAR PROTEIN 8"/>
    <property type="match status" value="1"/>
</dbReference>
<feature type="compositionally biased region" description="Acidic residues" evidence="3">
    <location>
        <begin position="210"/>
        <end position="221"/>
    </location>
</feature>
<reference evidence="5" key="1">
    <citation type="submission" date="2013-12" db="EMBL/GenBank/DDBJ databases">
        <title>The Genome Sequence of Aphanomyces invadans NJM9701.</title>
        <authorList>
            <consortium name="The Broad Institute Genomics Platform"/>
            <person name="Russ C."/>
            <person name="Tyler B."/>
            <person name="van West P."/>
            <person name="Dieguez-Uribeondo J."/>
            <person name="Young S.K."/>
            <person name="Zeng Q."/>
            <person name="Gargeya S."/>
            <person name="Fitzgerald M."/>
            <person name="Abouelleil A."/>
            <person name="Alvarado L."/>
            <person name="Chapman S.B."/>
            <person name="Gainer-Dewar J."/>
            <person name="Goldberg J."/>
            <person name="Griggs A."/>
            <person name="Gujja S."/>
            <person name="Hansen M."/>
            <person name="Howarth C."/>
            <person name="Imamovic A."/>
            <person name="Ireland A."/>
            <person name="Larimer J."/>
            <person name="McCowan C."/>
            <person name="Murphy C."/>
            <person name="Pearson M."/>
            <person name="Poon T.W."/>
            <person name="Priest M."/>
            <person name="Roberts A."/>
            <person name="Saif S."/>
            <person name="Shea T."/>
            <person name="Sykes S."/>
            <person name="Wortman J."/>
            <person name="Nusbaum C."/>
            <person name="Birren B."/>
        </authorList>
    </citation>
    <scope>NUCLEOTIDE SEQUENCE [LARGE SCALE GENOMIC DNA]</scope>
    <source>
        <strain evidence="5">NJM9701</strain>
    </source>
</reference>
<protein>
    <recommendedName>
        <fullName evidence="4">RRM domain-containing protein</fullName>
    </recommendedName>
</protein>
<feature type="compositionally biased region" description="Acidic residues" evidence="3">
    <location>
        <begin position="697"/>
        <end position="708"/>
    </location>
</feature>
<dbReference type="VEuPathDB" id="FungiDB:H310_04283"/>
<dbReference type="RefSeq" id="XP_008866783.1">
    <property type="nucleotide sequence ID" value="XM_008868561.1"/>
</dbReference>
<feature type="region of interest" description="Disordered" evidence="3">
    <location>
        <begin position="549"/>
        <end position="596"/>
    </location>
</feature>
<dbReference type="Gene3D" id="3.30.70.330">
    <property type="match status" value="1"/>
</dbReference>
<feature type="region of interest" description="Disordered" evidence="3">
    <location>
        <begin position="760"/>
        <end position="782"/>
    </location>
</feature>
<dbReference type="InterPro" id="IPR035979">
    <property type="entry name" value="RBD_domain_sf"/>
</dbReference>
<evidence type="ECO:0000256" key="2">
    <source>
        <dbReference type="PROSITE-ProRule" id="PRU00176"/>
    </source>
</evidence>
<dbReference type="InterPro" id="IPR000504">
    <property type="entry name" value="RRM_dom"/>
</dbReference>
<evidence type="ECO:0000256" key="3">
    <source>
        <dbReference type="SAM" id="MobiDB-lite"/>
    </source>
</evidence>
<feature type="region of interest" description="Disordered" evidence="3">
    <location>
        <begin position="690"/>
        <end position="712"/>
    </location>
</feature>
<feature type="compositionally biased region" description="Low complexity" evidence="3">
    <location>
        <begin position="308"/>
        <end position="323"/>
    </location>
</feature>
<feature type="compositionally biased region" description="Acidic residues" evidence="3">
    <location>
        <begin position="239"/>
        <end position="250"/>
    </location>
</feature>
<dbReference type="InterPro" id="IPR012677">
    <property type="entry name" value="Nucleotide-bd_a/b_plait_sf"/>
</dbReference>
<dbReference type="PANTHER" id="PTHR48029:SF1">
    <property type="entry name" value="NUCLEOLAR PROTEIN 8"/>
    <property type="match status" value="1"/>
</dbReference>
<organism evidence="5">
    <name type="scientific">Aphanomyces invadans</name>
    <dbReference type="NCBI Taxonomy" id="157072"/>
    <lineage>
        <taxon>Eukaryota</taxon>
        <taxon>Sar</taxon>
        <taxon>Stramenopiles</taxon>
        <taxon>Oomycota</taxon>
        <taxon>Saprolegniomycetes</taxon>
        <taxon>Saprolegniales</taxon>
        <taxon>Verrucalvaceae</taxon>
        <taxon>Aphanomyces</taxon>
    </lineage>
</organism>
<evidence type="ECO:0000259" key="4">
    <source>
        <dbReference type="PROSITE" id="PS50102"/>
    </source>
</evidence>
<feature type="region of interest" description="Disordered" evidence="3">
    <location>
        <begin position="389"/>
        <end position="413"/>
    </location>
</feature>
<dbReference type="PROSITE" id="PS50102">
    <property type="entry name" value="RRM"/>
    <property type="match status" value="1"/>
</dbReference>
<evidence type="ECO:0000256" key="1">
    <source>
        <dbReference type="ARBA" id="ARBA00022884"/>
    </source>
</evidence>
<dbReference type="STRING" id="157072.A0A024UGL8"/>
<feature type="domain" description="RRM" evidence="4">
    <location>
        <begin position="4"/>
        <end position="91"/>
    </location>
</feature>
<dbReference type="OrthoDB" id="21643at2759"/>
<dbReference type="AlphaFoldDB" id="A0A024UGL8"/>
<feature type="region of interest" description="Disordered" evidence="3">
    <location>
        <begin position="154"/>
        <end position="366"/>
    </location>
</feature>
<name>A0A024UGL8_9STRA</name>
<accession>A0A024UGL8</accession>
<feature type="compositionally biased region" description="Basic residues" evidence="3">
    <location>
        <begin position="760"/>
        <end position="771"/>
    </location>
</feature>
<proteinExistence type="predicted"/>
<evidence type="ECO:0000313" key="5">
    <source>
        <dbReference type="EMBL" id="ETW05345.1"/>
    </source>
</evidence>
<dbReference type="SUPFAM" id="SSF54928">
    <property type="entry name" value="RNA-binding domain, RBD"/>
    <property type="match status" value="1"/>
</dbReference>
<sequence>MPGVRVYVGRLPADATKTDLQDRFQRVLPPNVSVITVDRMSNSNASDFAYLELQSKTQNAADEAAAVQAVVQAYHNTKWKGKRLRVEAAHPDYLQRLAIEWEAAATAKEAAAARAREAAMPRDTQLNLKPSKRFKGSKVAFDNDGNATVVVEAKKASKPTKATTSPAHCQRSVDSESEGDADDSSVTSGLAPPSRVAVRSTWAAELSSESSDEHERDDDGEPSMAAALPAETQQVLDDLSSESSDDEAELDATAGSTALDGDARIPVSGSSDQDSMCGGSDVDRSSVPKPESPASHQLGASTVRDDTASPTSSSSSDDAPAPARAKGAPLLTDEERHAQANRRRLAALAEKEAARNASGPPNAVVVSSTVTKSKITFDSDGEAEAQVVPVGFGDSMASSKKKKALFDDSDDDDDVFGRPNSAAIVAFRPEFAGPDGKKLFDLQKRFGGDDRFRLDARFMDEFDGDDGVPSDTTTKAVVDDSIQAWRVVDAADVAARQEEEKAEQIRALEMLQDLFPDMKIDKGKWTMNQAPDQKQLGWLASMRRYDPRDTANAKTMEAAPTESVTDRTTTSLQPDSSDDSDADGVPNRVDTPLPPASTERYFAATSALSTMFSRVRANSEDGEEMEAALDGLGGKHLDSAATAPSVFSFASMFDAPVENEVQDWSAAPAPSEDADDSHRTWHFMDAIHKADDKDDGSTDGDNDVDDAAEVASTNVERKRPVAELLSFGATFFKPEVWTADHEAAWVAMRKTYTVDFRRKHKQALKNRKQAKKTAASVHAKKK</sequence>
<dbReference type="GO" id="GO:0003723">
    <property type="term" value="F:RNA binding"/>
    <property type="evidence" value="ECO:0007669"/>
    <property type="project" value="UniProtKB-UniRule"/>
</dbReference>
<gene>
    <name evidence="5" type="ORF">H310_04283</name>
</gene>
<feature type="compositionally biased region" description="Polar residues" evidence="3">
    <location>
        <begin position="562"/>
        <end position="575"/>
    </location>
</feature>